<evidence type="ECO:0000256" key="1">
    <source>
        <dbReference type="ARBA" id="ARBA00022670"/>
    </source>
</evidence>
<proteinExistence type="predicted"/>
<dbReference type="InterPro" id="IPR036852">
    <property type="entry name" value="Peptidase_S8/S53_dom_sf"/>
</dbReference>
<protein>
    <submittedName>
        <fullName evidence="5">NEC1-like protein</fullName>
    </submittedName>
</protein>
<dbReference type="InterPro" id="IPR000209">
    <property type="entry name" value="Peptidase_S8/S53_dom"/>
</dbReference>
<name>A0ABY7DDX0_MYAAR</name>
<sequence>NLDIGSDEAIIFGVLNGRQGRGNVYVSAVGPVGNGFPKSIFIIAVNQIGINSTISEKSYANPGILISSFGKGKTRTDDYMLTASQRLGSKIFYNAKFQGSSAATSMIAGIIALILQIRPDLPWRQIQHLIFRCSCHTNLTESTNFKRNVAGFYYHWHFGFGYLNVTKCIELADTVMALANTTPGIATFPCKLEGLRTSSVIISKVKVVSLNETLEGVTTLIHKSLLESTSKAILYSPMGTSSVLIDGPEWTK</sequence>
<gene>
    <name evidence="5" type="ORF">MAR_007391</name>
</gene>
<keyword evidence="1" id="KW-0645">Protease</keyword>
<dbReference type="Proteomes" id="UP001164746">
    <property type="component" value="Chromosome 1"/>
</dbReference>
<reference evidence="5" key="1">
    <citation type="submission" date="2022-11" db="EMBL/GenBank/DDBJ databases">
        <title>Centuries of genome instability and evolution in soft-shell clam transmissible cancer (bioRxiv).</title>
        <authorList>
            <person name="Hart S.F.M."/>
            <person name="Yonemitsu M.A."/>
            <person name="Giersch R.M."/>
            <person name="Beal B.F."/>
            <person name="Arriagada G."/>
            <person name="Davis B.W."/>
            <person name="Ostrander E.A."/>
            <person name="Goff S.P."/>
            <person name="Metzger M.J."/>
        </authorList>
    </citation>
    <scope>NUCLEOTIDE SEQUENCE</scope>
    <source>
        <strain evidence="5">MELC-2E11</strain>
        <tissue evidence="5">Siphon/mantle</tissue>
    </source>
</reference>
<evidence type="ECO:0000259" key="4">
    <source>
        <dbReference type="Pfam" id="PF00082"/>
    </source>
</evidence>
<accession>A0ABY7DDX0</accession>
<evidence type="ECO:0000256" key="3">
    <source>
        <dbReference type="ARBA" id="ARBA00022825"/>
    </source>
</evidence>
<dbReference type="Pfam" id="PF00082">
    <property type="entry name" value="Peptidase_S8"/>
    <property type="match status" value="1"/>
</dbReference>
<evidence type="ECO:0000256" key="2">
    <source>
        <dbReference type="ARBA" id="ARBA00022801"/>
    </source>
</evidence>
<evidence type="ECO:0000313" key="6">
    <source>
        <dbReference type="Proteomes" id="UP001164746"/>
    </source>
</evidence>
<keyword evidence="3" id="KW-0720">Serine protease</keyword>
<organism evidence="5 6">
    <name type="scientific">Mya arenaria</name>
    <name type="common">Soft-shell clam</name>
    <dbReference type="NCBI Taxonomy" id="6604"/>
    <lineage>
        <taxon>Eukaryota</taxon>
        <taxon>Metazoa</taxon>
        <taxon>Spiralia</taxon>
        <taxon>Lophotrochozoa</taxon>
        <taxon>Mollusca</taxon>
        <taxon>Bivalvia</taxon>
        <taxon>Autobranchia</taxon>
        <taxon>Heteroconchia</taxon>
        <taxon>Euheterodonta</taxon>
        <taxon>Imparidentia</taxon>
        <taxon>Neoheterodontei</taxon>
        <taxon>Myida</taxon>
        <taxon>Myoidea</taxon>
        <taxon>Myidae</taxon>
        <taxon>Mya</taxon>
    </lineage>
</organism>
<keyword evidence="2" id="KW-0378">Hydrolase</keyword>
<dbReference type="SUPFAM" id="SSF52743">
    <property type="entry name" value="Subtilisin-like"/>
    <property type="match status" value="1"/>
</dbReference>
<feature type="non-terminal residue" evidence="5">
    <location>
        <position position="252"/>
    </location>
</feature>
<dbReference type="PANTHER" id="PTHR42884:SF14">
    <property type="entry name" value="NEUROENDOCRINE CONVERTASE 1"/>
    <property type="match status" value="1"/>
</dbReference>
<evidence type="ECO:0000313" key="5">
    <source>
        <dbReference type="EMBL" id="WAQ94920.1"/>
    </source>
</evidence>
<dbReference type="PANTHER" id="PTHR42884">
    <property type="entry name" value="PROPROTEIN CONVERTASE SUBTILISIN/KEXIN-RELATED"/>
    <property type="match status" value="1"/>
</dbReference>
<feature type="domain" description="Peptidase S8/S53" evidence="4">
    <location>
        <begin position="42"/>
        <end position="143"/>
    </location>
</feature>
<dbReference type="EMBL" id="CP111012">
    <property type="protein sequence ID" value="WAQ94920.1"/>
    <property type="molecule type" value="Genomic_DNA"/>
</dbReference>
<feature type="non-terminal residue" evidence="5">
    <location>
        <position position="1"/>
    </location>
</feature>
<dbReference type="Gene3D" id="3.40.50.200">
    <property type="entry name" value="Peptidase S8/S53 domain"/>
    <property type="match status" value="1"/>
</dbReference>
<keyword evidence="6" id="KW-1185">Reference proteome</keyword>